<protein>
    <submittedName>
        <fullName evidence="1">Uncharacterized protein</fullName>
    </submittedName>
</protein>
<evidence type="ECO:0000313" key="1">
    <source>
        <dbReference type="EMBL" id="MBB5987442.1"/>
    </source>
</evidence>
<sequence length="86" mass="9606">MIARTLNWLHVMLIALDRLAQTIIFGLPYMLGLGPKPMAKDSISAVVGRSAIAGRRWALIAERIIDWIFERLGEPPGHCRRAVAQD</sequence>
<keyword evidence="2" id="KW-1185">Reference proteome</keyword>
<dbReference type="Proteomes" id="UP001138540">
    <property type="component" value="Unassembled WGS sequence"/>
</dbReference>
<name>A0ABR6NL86_9SPHN</name>
<dbReference type="EMBL" id="JACHKA010000001">
    <property type="protein sequence ID" value="MBB5987442.1"/>
    <property type="molecule type" value="Genomic_DNA"/>
</dbReference>
<comment type="caution">
    <text evidence="1">The sequence shown here is derived from an EMBL/GenBank/DDBJ whole genome shotgun (WGS) entry which is preliminary data.</text>
</comment>
<proteinExistence type="predicted"/>
<dbReference type="RefSeq" id="WP_184155983.1">
    <property type="nucleotide sequence ID" value="NZ_JACHKA010000001.1"/>
</dbReference>
<evidence type="ECO:0000313" key="2">
    <source>
        <dbReference type="Proteomes" id="UP001138540"/>
    </source>
</evidence>
<reference evidence="1 2" key="1">
    <citation type="submission" date="2020-08" db="EMBL/GenBank/DDBJ databases">
        <title>Exploring microbial biodiversity for novel pathways involved in the catabolism of aromatic compounds derived from lignin.</title>
        <authorList>
            <person name="Elkins J."/>
        </authorList>
    </citation>
    <scope>NUCLEOTIDE SEQUENCE [LARGE SCALE GENOMIC DNA]</scope>
    <source>
        <strain evidence="1 2">B1D3A</strain>
    </source>
</reference>
<organism evidence="1 2">
    <name type="scientific">Sphingobium lignivorans</name>
    <dbReference type="NCBI Taxonomy" id="2735886"/>
    <lineage>
        <taxon>Bacteria</taxon>
        <taxon>Pseudomonadati</taxon>
        <taxon>Pseudomonadota</taxon>
        <taxon>Alphaproteobacteria</taxon>
        <taxon>Sphingomonadales</taxon>
        <taxon>Sphingomonadaceae</taxon>
        <taxon>Sphingobium</taxon>
    </lineage>
</organism>
<accession>A0ABR6NL86</accession>
<gene>
    <name evidence="1" type="ORF">HNP60_003416</name>
</gene>